<dbReference type="RefSeq" id="XP_038052237.1">
    <property type="nucleotide sequence ID" value="XM_038196309.1"/>
</dbReference>
<comment type="caution">
    <text evidence="1">Lacks conserved residue(s) required for the propagation of feature annotation.</text>
</comment>
<feature type="disulfide bond" evidence="1">
    <location>
        <begin position="126"/>
        <end position="139"/>
    </location>
</feature>
<sequence>MKQSSPDFLMRESHTCLTVAHEDLTTMHSNHKQSCRTFFPIRSRDVLLILIFVSFLHVQSANATRPEYRCIEGERLPRFDGCNCGEYASIVSKEEARQLDEAGVRVFSRPHGRKPGRQQSYVCIQCTRCGDGIKVDSPCTSRADTECSNSACADPSWKFDFGSKSCKPPSTPQPQTSTVLGPTIARTPARVPFLHALTRTPPPDDKDDVTHDPVLWSQKQSQLIIIGVVAVVTVLLILLVAIMIMVIQMKGKIEKIASSPYSSQNTSNSSVNV</sequence>
<evidence type="ECO:0000256" key="2">
    <source>
        <dbReference type="SAM" id="Phobius"/>
    </source>
</evidence>
<feature type="domain" description="TNFR-Cys" evidence="3">
    <location>
        <begin position="81"/>
        <end position="147"/>
    </location>
</feature>
<dbReference type="OMA" id="CGQYAKI"/>
<proteinExistence type="predicted"/>
<evidence type="ECO:0000259" key="3">
    <source>
        <dbReference type="PROSITE" id="PS50050"/>
    </source>
</evidence>
<evidence type="ECO:0000313" key="4">
    <source>
        <dbReference type="EnsemblMetazoa" id="XP_038052237.1"/>
    </source>
</evidence>
<keyword evidence="2" id="KW-0812">Transmembrane</keyword>
<feature type="disulfide bond" evidence="1">
    <location>
        <begin position="129"/>
        <end position="147"/>
    </location>
</feature>
<feature type="repeat" description="TNFR-Cys" evidence="1">
    <location>
        <begin position="81"/>
        <end position="147"/>
    </location>
</feature>
<keyword evidence="2" id="KW-1133">Transmembrane helix</keyword>
<evidence type="ECO:0000313" key="5">
    <source>
        <dbReference type="Proteomes" id="UP000887568"/>
    </source>
</evidence>
<reference evidence="4" key="1">
    <citation type="submission" date="2022-11" db="UniProtKB">
        <authorList>
            <consortium name="EnsemblMetazoa"/>
        </authorList>
    </citation>
    <scope>IDENTIFICATION</scope>
</reference>
<dbReference type="InterPro" id="IPR001368">
    <property type="entry name" value="TNFR/NGFR_Cys_rich_reg"/>
</dbReference>
<name>A0A913ZK93_PATMI</name>
<keyword evidence="2" id="KW-0472">Membrane</keyword>
<protein>
    <recommendedName>
        <fullName evidence="3">TNFR-Cys domain-containing protein</fullName>
    </recommendedName>
</protein>
<accession>A0A913ZK93</accession>
<keyword evidence="1" id="KW-1015">Disulfide bond</keyword>
<dbReference type="GeneID" id="119724965"/>
<feature type="transmembrane region" description="Helical" evidence="2">
    <location>
        <begin position="223"/>
        <end position="247"/>
    </location>
</feature>
<keyword evidence="5" id="KW-1185">Reference proteome</keyword>
<dbReference type="EnsemblMetazoa" id="XM_038196309.1">
    <property type="protein sequence ID" value="XP_038052237.1"/>
    <property type="gene ID" value="LOC119724965"/>
</dbReference>
<dbReference type="Proteomes" id="UP000887568">
    <property type="component" value="Unplaced"/>
</dbReference>
<organism evidence="4 5">
    <name type="scientific">Patiria miniata</name>
    <name type="common">Bat star</name>
    <name type="synonym">Asterina miniata</name>
    <dbReference type="NCBI Taxonomy" id="46514"/>
    <lineage>
        <taxon>Eukaryota</taxon>
        <taxon>Metazoa</taxon>
        <taxon>Echinodermata</taxon>
        <taxon>Eleutherozoa</taxon>
        <taxon>Asterozoa</taxon>
        <taxon>Asteroidea</taxon>
        <taxon>Valvatacea</taxon>
        <taxon>Valvatida</taxon>
        <taxon>Asterinidae</taxon>
        <taxon>Patiria</taxon>
    </lineage>
</organism>
<evidence type="ECO:0000256" key="1">
    <source>
        <dbReference type="PROSITE-ProRule" id="PRU00206"/>
    </source>
</evidence>
<dbReference type="PROSITE" id="PS50050">
    <property type="entry name" value="TNFR_NGFR_2"/>
    <property type="match status" value="1"/>
</dbReference>
<dbReference type="AlphaFoldDB" id="A0A913ZK93"/>